<dbReference type="PANTHER" id="PTHR24305">
    <property type="entry name" value="CYTOCHROME P450"/>
    <property type="match status" value="1"/>
</dbReference>
<dbReference type="InterPro" id="IPR001128">
    <property type="entry name" value="Cyt_P450"/>
</dbReference>
<dbReference type="SUPFAM" id="SSF48264">
    <property type="entry name" value="Cytochrome P450"/>
    <property type="match status" value="1"/>
</dbReference>
<protein>
    <recommendedName>
        <fullName evidence="3">Pisatin demethylase</fullName>
    </recommendedName>
</protein>
<dbReference type="InterPro" id="IPR036396">
    <property type="entry name" value="Cyt_P450_sf"/>
</dbReference>
<evidence type="ECO:0000313" key="2">
    <source>
        <dbReference type="Proteomes" id="UP001280581"/>
    </source>
</evidence>
<dbReference type="PRINTS" id="PR00385">
    <property type="entry name" value="P450"/>
</dbReference>
<accession>A0AAN6M316</accession>
<dbReference type="EMBL" id="WVTA01000005">
    <property type="protein sequence ID" value="KAK3210314.1"/>
    <property type="molecule type" value="Genomic_DNA"/>
</dbReference>
<dbReference type="Proteomes" id="UP001280581">
    <property type="component" value="Unassembled WGS sequence"/>
</dbReference>
<dbReference type="AlphaFoldDB" id="A0AAN6M316"/>
<dbReference type="Gene3D" id="1.10.630.10">
    <property type="entry name" value="Cytochrome P450"/>
    <property type="match status" value="2"/>
</dbReference>
<organism evidence="1 2">
    <name type="scientific">Pseudopithomyces chartarum</name>
    <dbReference type="NCBI Taxonomy" id="1892770"/>
    <lineage>
        <taxon>Eukaryota</taxon>
        <taxon>Fungi</taxon>
        <taxon>Dikarya</taxon>
        <taxon>Ascomycota</taxon>
        <taxon>Pezizomycotina</taxon>
        <taxon>Dothideomycetes</taxon>
        <taxon>Pleosporomycetidae</taxon>
        <taxon>Pleosporales</taxon>
        <taxon>Massarineae</taxon>
        <taxon>Didymosphaeriaceae</taxon>
        <taxon>Pseudopithomyces</taxon>
    </lineage>
</organism>
<dbReference type="GO" id="GO:0020037">
    <property type="term" value="F:heme binding"/>
    <property type="evidence" value="ECO:0007669"/>
    <property type="project" value="InterPro"/>
</dbReference>
<dbReference type="PANTHER" id="PTHR24305:SF168">
    <property type="entry name" value="P450, PUTATIVE (EUROFUNG)-RELATED"/>
    <property type="match status" value="1"/>
</dbReference>
<gene>
    <name evidence="1" type="ORF">GRF29_44g2335980</name>
</gene>
<dbReference type="GO" id="GO:0016705">
    <property type="term" value="F:oxidoreductase activity, acting on paired donors, with incorporation or reduction of molecular oxygen"/>
    <property type="evidence" value="ECO:0007669"/>
    <property type="project" value="InterPro"/>
</dbReference>
<keyword evidence="2" id="KW-1185">Reference proteome</keyword>
<dbReference type="GO" id="GO:0005506">
    <property type="term" value="F:iron ion binding"/>
    <property type="evidence" value="ECO:0007669"/>
    <property type="project" value="InterPro"/>
</dbReference>
<evidence type="ECO:0008006" key="3">
    <source>
        <dbReference type="Google" id="ProtNLM"/>
    </source>
</evidence>
<dbReference type="InterPro" id="IPR050121">
    <property type="entry name" value="Cytochrome_P450_monoxygenase"/>
</dbReference>
<sequence>MHISSVRSPYTKTAWFYTATRIEAGRDHIFSQVDEEKHMKRRQQMAAGYSGKENPNLEPTIDNYIHQLISLIRAKYLSSTTHSTPLDLAHKIQFLTLDVISDIGFGQAFGDLAADKDVDGYIAASENTVFFIVILCATGLMPVLQWPPLARIIGPSEGGKSANPRVYAKLQREIDETVASGQAPGVVPDAVAKDLAYLQAVLREGFRMRPPVTDVVPKKVPAGGDTVVVDGESVFLPGGTNIGYSVNGLHSRKDIFGQDADIFRPERWIPSGNGEDAERVAEMKKTTELIFGYGKYQCLGKNIGWMEYGKAIFELFRHFDVAFADPQDPWKEKNYLGIFASQGLWVLATERGVRV</sequence>
<comment type="caution">
    <text evidence="1">The sequence shown here is derived from an EMBL/GenBank/DDBJ whole genome shotgun (WGS) entry which is preliminary data.</text>
</comment>
<proteinExistence type="predicted"/>
<reference evidence="1 2" key="1">
    <citation type="submission" date="2021-02" db="EMBL/GenBank/DDBJ databases">
        <title>Genome assembly of Pseudopithomyces chartarum.</title>
        <authorList>
            <person name="Jauregui R."/>
            <person name="Singh J."/>
            <person name="Voisey C."/>
        </authorList>
    </citation>
    <scope>NUCLEOTIDE SEQUENCE [LARGE SCALE GENOMIC DNA]</scope>
    <source>
        <strain evidence="1 2">AGR01</strain>
    </source>
</reference>
<dbReference type="Pfam" id="PF00067">
    <property type="entry name" value="p450"/>
    <property type="match status" value="2"/>
</dbReference>
<name>A0AAN6M316_9PLEO</name>
<dbReference type="GO" id="GO:0004497">
    <property type="term" value="F:monooxygenase activity"/>
    <property type="evidence" value="ECO:0007669"/>
    <property type="project" value="InterPro"/>
</dbReference>
<evidence type="ECO:0000313" key="1">
    <source>
        <dbReference type="EMBL" id="KAK3210314.1"/>
    </source>
</evidence>